<dbReference type="EMBL" id="LSOG01000018">
    <property type="protein sequence ID" value="OEH48390.1"/>
    <property type="molecule type" value="Genomic_DNA"/>
</dbReference>
<evidence type="ECO:0000313" key="1">
    <source>
        <dbReference type="EMBL" id="OEH48390.1"/>
    </source>
</evidence>
<dbReference type="Proteomes" id="UP000095229">
    <property type="component" value="Unassembled WGS sequence"/>
</dbReference>
<comment type="caution">
    <text evidence="1">The sequence shown here is derived from an EMBL/GenBank/DDBJ whole genome shotgun (WGS) entry which is preliminary data.</text>
</comment>
<accession>A0A1E5JV76</accession>
<proteinExistence type="predicted"/>
<keyword evidence="2" id="KW-1185">Reference proteome</keyword>
<reference evidence="1 2" key="1">
    <citation type="submission" date="2016-02" db="EMBL/GenBank/DDBJ databases">
        <title>Secondary metabolites in Legionella.</title>
        <authorList>
            <person name="Tobias N.J."/>
            <person name="Bode H.B."/>
        </authorList>
    </citation>
    <scope>NUCLEOTIDE SEQUENCE [LARGE SCALE GENOMIC DNA]</scope>
    <source>
        <strain evidence="1 2">DSM 19216</strain>
    </source>
</reference>
<gene>
    <name evidence="1" type="ORF">lpari_00646</name>
</gene>
<evidence type="ECO:0000313" key="2">
    <source>
        <dbReference type="Proteomes" id="UP000095229"/>
    </source>
</evidence>
<dbReference type="AlphaFoldDB" id="A0A1E5JV76"/>
<dbReference type="PATRIC" id="fig|45071.7.peg.693"/>
<sequence length="32" mass="3743">MIDLWPLLLPAAAWSGWWMANRNKAKEDPTFL</sequence>
<protein>
    <submittedName>
        <fullName evidence="1">Uncharacterized protein</fullName>
    </submittedName>
</protein>
<name>A0A1E5JV76_9GAMM</name>
<organism evidence="1 2">
    <name type="scientific">Legionella parisiensis</name>
    <dbReference type="NCBI Taxonomy" id="45071"/>
    <lineage>
        <taxon>Bacteria</taxon>
        <taxon>Pseudomonadati</taxon>
        <taxon>Pseudomonadota</taxon>
        <taxon>Gammaproteobacteria</taxon>
        <taxon>Legionellales</taxon>
        <taxon>Legionellaceae</taxon>
        <taxon>Legionella</taxon>
    </lineage>
</organism>